<evidence type="ECO:0000259" key="1">
    <source>
        <dbReference type="Pfam" id="PF16087"/>
    </source>
</evidence>
<accession>A0A1B6GCH4</accession>
<dbReference type="Pfam" id="PF16087">
    <property type="entry name" value="DUF4817"/>
    <property type="match status" value="1"/>
</dbReference>
<sequence length="161" mass="18770">MENFSNAECADIHFVYGLANGNARLASRLYANRFPRRRHPNYKCFINIHNRLRENGKFGKDMSVAGRPKTVCLVDFEEDILHQVERNPSISTRAIANNMNASKSTIWNVLHQNLLHPFKLQRVQALKAEDYPKRVECARWFLRQELDSPHFLKTVLFTDEA</sequence>
<protein>
    <recommendedName>
        <fullName evidence="1">DUF4817 domain-containing protein</fullName>
    </recommendedName>
</protein>
<evidence type="ECO:0000313" key="2">
    <source>
        <dbReference type="EMBL" id="JAS60122.1"/>
    </source>
</evidence>
<dbReference type="PANTHER" id="PTHR47326">
    <property type="entry name" value="TRANSPOSABLE ELEMENT TC3 TRANSPOSASE-LIKE PROTEIN"/>
    <property type="match status" value="1"/>
</dbReference>
<dbReference type="InterPro" id="IPR032135">
    <property type="entry name" value="DUF4817"/>
</dbReference>
<dbReference type="EMBL" id="GECZ01009647">
    <property type="protein sequence ID" value="JAS60122.1"/>
    <property type="molecule type" value="Transcribed_RNA"/>
</dbReference>
<feature type="domain" description="DUF4817" evidence="1">
    <location>
        <begin position="15"/>
        <end position="57"/>
    </location>
</feature>
<dbReference type="AlphaFoldDB" id="A0A1B6GCH4"/>
<organism evidence="2">
    <name type="scientific">Cuerna arida</name>
    <dbReference type="NCBI Taxonomy" id="1464854"/>
    <lineage>
        <taxon>Eukaryota</taxon>
        <taxon>Metazoa</taxon>
        <taxon>Ecdysozoa</taxon>
        <taxon>Arthropoda</taxon>
        <taxon>Hexapoda</taxon>
        <taxon>Insecta</taxon>
        <taxon>Pterygota</taxon>
        <taxon>Neoptera</taxon>
        <taxon>Paraneoptera</taxon>
        <taxon>Hemiptera</taxon>
        <taxon>Auchenorrhyncha</taxon>
        <taxon>Membracoidea</taxon>
        <taxon>Cicadellidae</taxon>
        <taxon>Cicadellinae</taxon>
        <taxon>Proconiini</taxon>
        <taxon>Cuerna</taxon>
    </lineage>
</organism>
<name>A0A1B6GCH4_9HEMI</name>
<reference evidence="2" key="1">
    <citation type="submission" date="2015-11" db="EMBL/GenBank/DDBJ databases">
        <title>De novo transcriptome assembly of four potential Pierce s Disease insect vectors from Arizona vineyards.</title>
        <authorList>
            <person name="Tassone E.E."/>
        </authorList>
    </citation>
    <scope>NUCLEOTIDE SEQUENCE</scope>
</reference>
<proteinExistence type="predicted"/>
<gene>
    <name evidence="2" type="ORF">g.48000</name>
</gene>
<feature type="non-terminal residue" evidence="2">
    <location>
        <position position="161"/>
    </location>
</feature>
<dbReference type="PANTHER" id="PTHR47326:SF1">
    <property type="entry name" value="HTH PSQ-TYPE DOMAIN-CONTAINING PROTEIN"/>
    <property type="match status" value="1"/>
</dbReference>